<reference evidence="1 2" key="1">
    <citation type="submission" date="2020-08" db="EMBL/GenBank/DDBJ databases">
        <title>Bridging the membrane lipid divide: bacteria of the FCB group superphylum have the potential to synthesize archaeal ether lipids.</title>
        <authorList>
            <person name="Villanueva L."/>
            <person name="Von Meijenfeldt F.A.B."/>
            <person name="Westbye A.B."/>
            <person name="Yadav S."/>
            <person name="Hopmans E.C."/>
            <person name="Dutilh B.E."/>
            <person name="Sinninghe Damste J.S."/>
        </authorList>
    </citation>
    <scope>NUCLEOTIDE SEQUENCE [LARGE SCALE GENOMIC DNA]</scope>
    <source>
        <strain evidence="1">NIOZ-UU30</strain>
    </source>
</reference>
<dbReference type="EMBL" id="JACNJH010000249">
    <property type="protein sequence ID" value="MBC8363042.1"/>
    <property type="molecule type" value="Genomic_DNA"/>
</dbReference>
<gene>
    <name evidence="1" type="ORF">H8E23_16785</name>
</gene>
<evidence type="ECO:0000313" key="1">
    <source>
        <dbReference type="EMBL" id="MBC8363042.1"/>
    </source>
</evidence>
<dbReference type="Proteomes" id="UP000603434">
    <property type="component" value="Unassembled WGS sequence"/>
</dbReference>
<proteinExistence type="predicted"/>
<name>A0A8J6NVK6_9BACT</name>
<organism evidence="1 2">
    <name type="scientific">Candidatus Desulfatibia profunda</name>
    <dbReference type="NCBI Taxonomy" id="2841695"/>
    <lineage>
        <taxon>Bacteria</taxon>
        <taxon>Pseudomonadati</taxon>
        <taxon>Thermodesulfobacteriota</taxon>
        <taxon>Desulfobacteria</taxon>
        <taxon>Desulfobacterales</taxon>
        <taxon>Desulfobacterales incertae sedis</taxon>
        <taxon>Candidatus Desulfatibia</taxon>
    </lineage>
</organism>
<accession>A0A8J6NVK6</accession>
<protein>
    <submittedName>
        <fullName evidence="1">Uncharacterized protein</fullName>
    </submittedName>
</protein>
<evidence type="ECO:0000313" key="2">
    <source>
        <dbReference type="Proteomes" id="UP000603434"/>
    </source>
</evidence>
<sequence>MKPIYFPFTYVSRPEVAALRACFKQTVVYQPSRFNLPAEMQTWAESGLIDIRVPVFGDENKLEAILKDFRGWANFHQKGALDFLKAWDGKIPFFDETLASQIRADIRKRSGSAQAPPKEFDDIFSARLFLHIAQEFDLQSNTLNRDLLSIETMEQDLFKSLHGEDEAPGLHTVGKELPHADDPGLYMPVQRLKAWTKLMQQDRETSGVFITTSRFIFDELIDKLPRAELVVGLDSIPMHASRDESIEKWQDSLLASLNMLLSSTWPVSTDGLFAAPAQNGYDMCVSIKLYIVAGEIPHDVFARCAAGNSLQAGLETEAARFKNTLIGIIEL</sequence>
<comment type="caution">
    <text evidence="1">The sequence shown here is derived from an EMBL/GenBank/DDBJ whole genome shotgun (WGS) entry which is preliminary data.</text>
</comment>
<dbReference type="AlphaFoldDB" id="A0A8J6NVK6"/>